<dbReference type="EMBL" id="KV417715">
    <property type="protein sequence ID" value="KZP08709.1"/>
    <property type="molecule type" value="Genomic_DNA"/>
</dbReference>
<name>A0A165XMR1_9AGAM</name>
<keyword evidence="2" id="KW-1185">Reference proteome</keyword>
<sequence>MCNYTSISRSKNDIASAKEGELIGECNNNGRDCGAGLADGKNACQACRQPSRTQVAARWQSQAINAGRPGPSSRVCRESSRVEPQTSGAAPCGWYFHSAKFKNPKIQEFEKWGKKRGNHSQHECVLSANGNSMRIAEQASLMREIEGGKSGGRRINRKKGCPRRLRDVESRVPGCVRTVGKWELCMRERRTAEQLSVMYQAWMYPKYKPHLGAAEAVIRLGLAARRVVAYRALDGVTKMFVPPETLELENALMRIARERGSRQNICMHQTADADVACKSI</sequence>
<evidence type="ECO:0000313" key="1">
    <source>
        <dbReference type="EMBL" id="KZP08709.1"/>
    </source>
</evidence>
<proteinExistence type="predicted"/>
<reference evidence="1 2" key="1">
    <citation type="journal article" date="2016" name="Mol. Biol. Evol.">
        <title>Comparative Genomics of Early-Diverging Mushroom-Forming Fungi Provides Insights into the Origins of Lignocellulose Decay Capabilities.</title>
        <authorList>
            <person name="Nagy L.G."/>
            <person name="Riley R."/>
            <person name="Tritt A."/>
            <person name="Adam C."/>
            <person name="Daum C."/>
            <person name="Floudas D."/>
            <person name="Sun H."/>
            <person name="Yadav J.S."/>
            <person name="Pangilinan J."/>
            <person name="Larsson K.H."/>
            <person name="Matsuura K."/>
            <person name="Barry K."/>
            <person name="Labutti K."/>
            <person name="Kuo R."/>
            <person name="Ohm R.A."/>
            <person name="Bhattacharya S.S."/>
            <person name="Shirouzu T."/>
            <person name="Yoshinaga Y."/>
            <person name="Martin F.M."/>
            <person name="Grigoriev I.V."/>
            <person name="Hibbett D.S."/>
        </authorList>
    </citation>
    <scope>NUCLEOTIDE SEQUENCE [LARGE SCALE GENOMIC DNA]</scope>
    <source>
        <strain evidence="1 2">CBS 109695</strain>
    </source>
</reference>
<accession>A0A165XMR1</accession>
<dbReference type="AlphaFoldDB" id="A0A165XMR1"/>
<evidence type="ECO:0000313" key="2">
    <source>
        <dbReference type="Proteomes" id="UP000076532"/>
    </source>
</evidence>
<organism evidence="1 2">
    <name type="scientific">Athelia psychrophila</name>
    <dbReference type="NCBI Taxonomy" id="1759441"/>
    <lineage>
        <taxon>Eukaryota</taxon>
        <taxon>Fungi</taxon>
        <taxon>Dikarya</taxon>
        <taxon>Basidiomycota</taxon>
        <taxon>Agaricomycotina</taxon>
        <taxon>Agaricomycetes</taxon>
        <taxon>Agaricomycetidae</taxon>
        <taxon>Atheliales</taxon>
        <taxon>Atheliaceae</taxon>
        <taxon>Athelia</taxon>
    </lineage>
</organism>
<protein>
    <submittedName>
        <fullName evidence="1">Uncharacterized protein</fullName>
    </submittedName>
</protein>
<gene>
    <name evidence="1" type="ORF">FIBSPDRAFT_901032</name>
</gene>
<dbReference type="Proteomes" id="UP000076532">
    <property type="component" value="Unassembled WGS sequence"/>
</dbReference>